<comment type="similarity">
    <text evidence="1 5">Belongs to the DNA mismatch repair MutL/HexB family.</text>
</comment>
<reference evidence="9 10" key="1">
    <citation type="submission" date="2017-07" db="EMBL/GenBank/DDBJ databases">
        <title>Complete genome sequence of Oryzomicrobium terrae TPP412.</title>
        <authorList>
            <person name="Chiu L.-W."/>
            <person name="Lo K.-J."/>
            <person name="Tsai Y.-M."/>
            <person name="Lin S.-S."/>
            <person name="Kuo C.-H."/>
            <person name="Liu C.-T."/>
        </authorList>
    </citation>
    <scope>NUCLEOTIDE SEQUENCE [LARGE SCALE GENOMIC DNA]</scope>
    <source>
        <strain evidence="9 10">TPP412</strain>
    </source>
</reference>
<keyword evidence="3 5" id="KW-0227">DNA damage</keyword>
<evidence type="ECO:0000313" key="9">
    <source>
        <dbReference type="EMBL" id="QEL65828.1"/>
    </source>
</evidence>
<dbReference type="Pfam" id="PF08676">
    <property type="entry name" value="MutL_C"/>
    <property type="match status" value="1"/>
</dbReference>
<dbReference type="CDD" id="cd03482">
    <property type="entry name" value="MutL_Trans_MutL"/>
    <property type="match status" value="1"/>
</dbReference>
<protein>
    <recommendedName>
        <fullName evidence="2 5">DNA mismatch repair protein MutL</fullName>
    </recommendedName>
</protein>
<dbReference type="SMART" id="SM00853">
    <property type="entry name" value="MutL_C"/>
    <property type="match status" value="1"/>
</dbReference>
<dbReference type="InterPro" id="IPR042121">
    <property type="entry name" value="MutL_C_regsub"/>
</dbReference>
<evidence type="ECO:0000256" key="5">
    <source>
        <dbReference type="HAMAP-Rule" id="MF_00149"/>
    </source>
</evidence>
<dbReference type="HAMAP" id="MF_00149">
    <property type="entry name" value="DNA_mis_repair"/>
    <property type="match status" value="1"/>
</dbReference>
<dbReference type="InterPro" id="IPR014762">
    <property type="entry name" value="DNA_mismatch_repair_CS"/>
</dbReference>
<feature type="domain" description="DNA mismatch repair protein S5" evidence="8">
    <location>
        <begin position="206"/>
        <end position="324"/>
    </location>
</feature>
<evidence type="ECO:0000259" key="8">
    <source>
        <dbReference type="SMART" id="SM01340"/>
    </source>
</evidence>
<dbReference type="EMBL" id="CP022579">
    <property type="protein sequence ID" value="QEL65828.1"/>
    <property type="molecule type" value="Genomic_DNA"/>
</dbReference>
<dbReference type="CDD" id="cd16926">
    <property type="entry name" value="HATPase_MutL-MLH-PMS-like"/>
    <property type="match status" value="1"/>
</dbReference>
<dbReference type="AlphaFoldDB" id="A0A5C1EC32"/>
<dbReference type="Pfam" id="PF01119">
    <property type="entry name" value="DNA_mis_repair"/>
    <property type="match status" value="1"/>
</dbReference>
<dbReference type="NCBIfam" id="TIGR00585">
    <property type="entry name" value="mutl"/>
    <property type="match status" value="1"/>
</dbReference>
<dbReference type="InterPro" id="IPR014721">
    <property type="entry name" value="Ribsml_uS5_D2-typ_fold_subgr"/>
</dbReference>
<dbReference type="Gene3D" id="3.30.1370.100">
    <property type="entry name" value="MutL, C-terminal domain, regulatory subdomain"/>
    <property type="match status" value="1"/>
</dbReference>
<evidence type="ECO:0000259" key="7">
    <source>
        <dbReference type="SMART" id="SM00853"/>
    </source>
</evidence>
<evidence type="ECO:0000256" key="3">
    <source>
        <dbReference type="ARBA" id="ARBA00022763"/>
    </source>
</evidence>
<dbReference type="NCBIfam" id="NF000949">
    <property type="entry name" value="PRK00095.1-2"/>
    <property type="match status" value="1"/>
</dbReference>
<dbReference type="KEGG" id="otr:OTERR_23520"/>
<dbReference type="RefSeq" id="WP_149425900.1">
    <property type="nucleotide sequence ID" value="NZ_CP022579.1"/>
</dbReference>
<keyword evidence="4 5" id="KW-0234">DNA repair</keyword>
<dbReference type="GO" id="GO:0005524">
    <property type="term" value="F:ATP binding"/>
    <property type="evidence" value="ECO:0007669"/>
    <property type="project" value="InterPro"/>
</dbReference>
<evidence type="ECO:0000256" key="4">
    <source>
        <dbReference type="ARBA" id="ARBA00023204"/>
    </source>
</evidence>
<dbReference type="GO" id="GO:0006298">
    <property type="term" value="P:mismatch repair"/>
    <property type="evidence" value="ECO:0007669"/>
    <property type="project" value="UniProtKB-UniRule"/>
</dbReference>
<gene>
    <name evidence="5 9" type="primary">mutL</name>
    <name evidence="9" type="ORF">OTERR_23520</name>
</gene>
<feature type="region of interest" description="Disordered" evidence="6">
    <location>
        <begin position="352"/>
        <end position="398"/>
    </location>
</feature>
<dbReference type="Proteomes" id="UP000323671">
    <property type="component" value="Chromosome"/>
</dbReference>
<dbReference type="InterPro" id="IPR013507">
    <property type="entry name" value="DNA_mismatch_S5_2-like"/>
</dbReference>
<dbReference type="PANTHER" id="PTHR10073">
    <property type="entry name" value="DNA MISMATCH REPAIR PROTEIN MLH, PMS, MUTL"/>
    <property type="match status" value="1"/>
</dbReference>
<accession>A0A5C1EC32</accession>
<organism evidence="9 10">
    <name type="scientific">Oryzomicrobium terrae</name>
    <dbReference type="NCBI Taxonomy" id="1735038"/>
    <lineage>
        <taxon>Bacteria</taxon>
        <taxon>Pseudomonadati</taxon>
        <taxon>Pseudomonadota</taxon>
        <taxon>Betaproteobacteria</taxon>
        <taxon>Rhodocyclales</taxon>
        <taxon>Rhodocyclaceae</taxon>
        <taxon>Oryzomicrobium</taxon>
    </lineage>
</organism>
<dbReference type="InterPro" id="IPR002099">
    <property type="entry name" value="MutL/Mlh/PMS"/>
</dbReference>
<dbReference type="InterPro" id="IPR020568">
    <property type="entry name" value="Ribosomal_Su5_D2-typ_SF"/>
</dbReference>
<dbReference type="FunFam" id="3.30.565.10:FF:000003">
    <property type="entry name" value="DNA mismatch repair endonuclease MutL"/>
    <property type="match status" value="1"/>
</dbReference>
<evidence type="ECO:0000256" key="2">
    <source>
        <dbReference type="ARBA" id="ARBA00021975"/>
    </source>
</evidence>
<dbReference type="Pfam" id="PF13589">
    <property type="entry name" value="HATPase_c_3"/>
    <property type="match status" value="1"/>
</dbReference>
<dbReference type="Gene3D" id="3.30.565.10">
    <property type="entry name" value="Histidine kinase-like ATPase, C-terminal domain"/>
    <property type="match status" value="1"/>
</dbReference>
<dbReference type="GO" id="GO:0030983">
    <property type="term" value="F:mismatched DNA binding"/>
    <property type="evidence" value="ECO:0007669"/>
    <property type="project" value="InterPro"/>
</dbReference>
<evidence type="ECO:0000256" key="1">
    <source>
        <dbReference type="ARBA" id="ARBA00006082"/>
    </source>
</evidence>
<dbReference type="SUPFAM" id="SSF55874">
    <property type="entry name" value="ATPase domain of HSP90 chaperone/DNA topoisomerase II/histidine kinase"/>
    <property type="match status" value="1"/>
</dbReference>
<dbReference type="GO" id="GO:0016887">
    <property type="term" value="F:ATP hydrolysis activity"/>
    <property type="evidence" value="ECO:0007669"/>
    <property type="project" value="InterPro"/>
</dbReference>
<dbReference type="GO" id="GO:0140664">
    <property type="term" value="F:ATP-dependent DNA damage sensor activity"/>
    <property type="evidence" value="ECO:0007669"/>
    <property type="project" value="InterPro"/>
</dbReference>
<dbReference type="InterPro" id="IPR020667">
    <property type="entry name" value="DNA_mismatch_repair_MutL"/>
</dbReference>
<evidence type="ECO:0000313" key="10">
    <source>
        <dbReference type="Proteomes" id="UP000323671"/>
    </source>
</evidence>
<dbReference type="InterPro" id="IPR014790">
    <property type="entry name" value="MutL_C"/>
</dbReference>
<dbReference type="SUPFAM" id="SSF118116">
    <property type="entry name" value="DNA mismatch repair protein MutL"/>
    <property type="match status" value="1"/>
</dbReference>
<evidence type="ECO:0000256" key="6">
    <source>
        <dbReference type="SAM" id="MobiDB-lite"/>
    </source>
</evidence>
<dbReference type="InterPro" id="IPR038973">
    <property type="entry name" value="MutL/Mlh/Pms-like"/>
</dbReference>
<keyword evidence="10" id="KW-1185">Reference proteome</keyword>
<dbReference type="InterPro" id="IPR037198">
    <property type="entry name" value="MutL_C_sf"/>
</dbReference>
<name>A0A5C1EC32_9RHOO</name>
<dbReference type="SUPFAM" id="SSF54211">
    <property type="entry name" value="Ribosomal protein S5 domain 2-like"/>
    <property type="match status" value="1"/>
</dbReference>
<dbReference type="PROSITE" id="PS00058">
    <property type="entry name" value="DNA_MISMATCH_REPAIR_1"/>
    <property type="match status" value="1"/>
</dbReference>
<feature type="domain" description="MutL C-terminal dimerisation" evidence="7">
    <location>
        <begin position="532"/>
        <end position="678"/>
    </location>
</feature>
<dbReference type="InterPro" id="IPR036890">
    <property type="entry name" value="HATPase_C_sf"/>
</dbReference>
<dbReference type="InterPro" id="IPR042120">
    <property type="entry name" value="MutL_C_dimsub"/>
</dbReference>
<dbReference type="PANTHER" id="PTHR10073:SF12">
    <property type="entry name" value="DNA MISMATCH REPAIR PROTEIN MLH1"/>
    <property type="match status" value="1"/>
</dbReference>
<dbReference type="Gene3D" id="3.30.230.10">
    <property type="match status" value="1"/>
</dbReference>
<dbReference type="Gene3D" id="3.30.1540.20">
    <property type="entry name" value="MutL, C-terminal domain, dimerisation subdomain"/>
    <property type="match status" value="1"/>
</dbReference>
<dbReference type="GO" id="GO:0032300">
    <property type="term" value="C:mismatch repair complex"/>
    <property type="evidence" value="ECO:0007669"/>
    <property type="project" value="InterPro"/>
</dbReference>
<comment type="function">
    <text evidence="5">This protein is involved in the repair of mismatches in DNA. It is required for dam-dependent methyl-directed DNA mismatch repair. May act as a 'molecular matchmaker', a protein that promotes the formation of a stable complex between two or more DNA-binding proteins in an ATP-dependent manner without itself being part of a final effector complex.</text>
</comment>
<sequence>MRNPIRPLPDLLISQIAAGEVVERPASVLKELLENALDAGSTALRIDLEEGGVALIRVTDDGGGIPKDELPLALTRHATSKIANLLDLERVATLGFRGEALASVAAVSRLTLTSRERSAPHAWKLTDAAGEAEPAALLAGTVVEMRDLYYNTPARRKFLKAAATEAAHCLEAVKRVALSHADVAFTVTRDGREILRLARGEPKQRIADLLGAAFLTESVEVDADAGALRVTGLALRPTAVDGTKEVQYCFVNGRYVRDKLLQHALREAYRDILHGSRQPSWCVFLDIDPAAVDVNVHPAKTEVRFRDSRAVHQFVFHALRQALATPIAQAAVQAAAQGGAAYAPRPPVAPAVPAAPAPQQGALGIREPAPPAYVPRPAGTVGQPSGQTPRQDWASRPTPAQAASYLAFVHAAQETRVDIGASGLSTEALYVSAEEGTDAAQASARGEARPDAASAALAAVPPAGRAGEGEAGSVAAASPLPADGPSALATAGGEGMANLAAAALAGAPRAGGAASASMPAAADNAPPPLGYAMAQLQDMFILAQNAQGLVIVDQHAAHERVLYEELKAAFDGRQVASQPLLIPVVVRADPLLVAAAEEHQEELAGFGFELSPAGPGEVAVRAVPVLLGRANPAELVRAVLDALGQAGDHGAGRELEAWRNELLATCACHGAVRGRRPMTVPEMNALLRRMEATERAGSCNHGRPTWVQLTTEQVGAFFLHGR</sequence>
<dbReference type="SMART" id="SM01340">
    <property type="entry name" value="DNA_mis_repair"/>
    <property type="match status" value="1"/>
</dbReference>
<proteinExistence type="inferred from homology"/>